<accession>A0A2T1G0H4</accession>
<evidence type="ECO:0000259" key="1">
    <source>
        <dbReference type="Pfam" id="PF13924"/>
    </source>
</evidence>
<feature type="domain" description="Lipocalin-like" evidence="1">
    <location>
        <begin position="12"/>
        <end position="153"/>
    </location>
</feature>
<name>A0A2T1G0H4_9CYAN</name>
<evidence type="ECO:0000313" key="3">
    <source>
        <dbReference type="Proteomes" id="UP000238937"/>
    </source>
</evidence>
<sequence length="154" mass="17284">MTMQSTENHPLVGIWKLLSAIGIDPDGTIDPDVYGANPIGYITYTETGKMMVMFSRSDRPPLSRAVKSPFDREIYSIPIEECGQAFLSFNAYAGRYQINGDTITHFVEISSIPNRVGTQLVRTFTLNGNHFTLTTPSTPIDGVLKVFKLMWERF</sequence>
<gene>
    <name evidence="2" type="ORF">C7B77_22425</name>
</gene>
<organism evidence="2 3">
    <name type="scientific">Chamaesiphon polymorphus CCALA 037</name>
    <dbReference type="NCBI Taxonomy" id="2107692"/>
    <lineage>
        <taxon>Bacteria</taxon>
        <taxon>Bacillati</taxon>
        <taxon>Cyanobacteriota</taxon>
        <taxon>Cyanophyceae</taxon>
        <taxon>Gomontiellales</taxon>
        <taxon>Chamaesiphonaceae</taxon>
        <taxon>Chamaesiphon</taxon>
    </lineage>
</organism>
<evidence type="ECO:0000313" key="2">
    <source>
        <dbReference type="EMBL" id="PSB50749.1"/>
    </source>
</evidence>
<dbReference type="Pfam" id="PF13924">
    <property type="entry name" value="Lipocalin_5"/>
    <property type="match status" value="1"/>
</dbReference>
<reference evidence="2 3" key="1">
    <citation type="submission" date="2018-03" db="EMBL/GenBank/DDBJ databases">
        <title>The ancient ancestry and fast evolution of plastids.</title>
        <authorList>
            <person name="Moore K.R."/>
            <person name="Magnabosco C."/>
            <person name="Momper L."/>
            <person name="Gold D.A."/>
            <person name="Bosak T."/>
            <person name="Fournier G.P."/>
        </authorList>
    </citation>
    <scope>NUCLEOTIDE SEQUENCE [LARGE SCALE GENOMIC DNA]</scope>
    <source>
        <strain evidence="2 3">CCALA 037</strain>
    </source>
</reference>
<comment type="caution">
    <text evidence="2">The sequence shown here is derived from an EMBL/GenBank/DDBJ whole genome shotgun (WGS) entry which is preliminary data.</text>
</comment>
<dbReference type="AlphaFoldDB" id="A0A2T1G0H4"/>
<dbReference type="OrthoDB" id="118834at2"/>
<keyword evidence="3" id="KW-1185">Reference proteome</keyword>
<dbReference type="EMBL" id="PVWO01000385">
    <property type="protein sequence ID" value="PSB50749.1"/>
    <property type="molecule type" value="Genomic_DNA"/>
</dbReference>
<dbReference type="InterPro" id="IPR024311">
    <property type="entry name" value="Lipocalin-like"/>
</dbReference>
<proteinExistence type="predicted"/>
<protein>
    <recommendedName>
        <fullName evidence="1">Lipocalin-like domain-containing protein</fullName>
    </recommendedName>
</protein>
<dbReference type="Proteomes" id="UP000238937">
    <property type="component" value="Unassembled WGS sequence"/>
</dbReference>
<dbReference type="RefSeq" id="WP_106310115.1">
    <property type="nucleotide sequence ID" value="NZ_PVWO01000385.1"/>
</dbReference>